<organism evidence="1 2">
    <name type="scientific">Rhabditophanes sp. KR3021</name>
    <dbReference type="NCBI Taxonomy" id="114890"/>
    <lineage>
        <taxon>Eukaryota</taxon>
        <taxon>Metazoa</taxon>
        <taxon>Ecdysozoa</taxon>
        <taxon>Nematoda</taxon>
        <taxon>Chromadorea</taxon>
        <taxon>Rhabditida</taxon>
        <taxon>Tylenchina</taxon>
        <taxon>Panagrolaimomorpha</taxon>
        <taxon>Strongyloidoidea</taxon>
        <taxon>Alloionematidae</taxon>
        <taxon>Rhabditophanes</taxon>
    </lineage>
</organism>
<dbReference type="WBParaSite" id="RSKR_0000254850.1">
    <property type="protein sequence ID" value="RSKR_0000254850.1"/>
    <property type="gene ID" value="RSKR_0000254850"/>
</dbReference>
<accession>A0AC35TNS0</accession>
<proteinExistence type="predicted"/>
<reference evidence="2" key="1">
    <citation type="submission" date="2016-11" db="UniProtKB">
        <authorList>
            <consortium name="WormBaseParasite"/>
        </authorList>
    </citation>
    <scope>IDENTIFICATION</scope>
    <source>
        <strain evidence="2">KR3021</strain>
    </source>
</reference>
<dbReference type="Proteomes" id="UP000095286">
    <property type="component" value="Unplaced"/>
</dbReference>
<name>A0AC35TNS0_9BILA</name>
<protein>
    <submittedName>
        <fullName evidence="2">Gustatory receptor</fullName>
    </submittedName>
</protein>
<sequence length="447" mass="51347">MGQVRSYLFKSQSVAVEVLDDVIDTISEKPYSESTEWLLFILSLIGLRPYALPLFRRKNERIPRCCVDSSTQFNFSEIPILIGTLVLLGFVATCSGQQLICWNIHCDIFSAATTHYLQNTISVLMAFFNLIYVLFKYKSFHMLMHKCNEVTKRKVPRILRIFVLIIIYTMFGLVVVSGFQIVKAVFDQRNIFTLEMFTDFTKLKIGVSTVSNMLLFPLIWIQVGFYASICVHLYVLFNWAYDDLVKKPFTKENIGNVHYKYLKAAKLTQKTNENFSMIVMVQILLAVVNCITGLYGISKELNGSLISLASNIYFTQALLQVLLIAMYLTPPIMVFEKVDQAINYLVFQKIDDTEVKKQKDELLILLSDRTWPLSFGGFAVIQRGLAVSIFGIVFSTLILLIEFSEHSTFDCCVYSILMAKTDHKTFFECKNDYRNITEFATCYTDKQ</sequence>
<evidence type="ECO:0000313" key="2">
    <source>
        <dbReference type="WBParaSite" id="RSKR_0000254850.1"/>
    </source>
</evidence>
<evidence type="ECO:0000313" key="1">
    <source>
        <dbReference type="Proteomes" id="UP000095286"/>
    </source>
</evidence>